<evidence type="ECO:0000259" key="1">
    <source>
        <dbReference type="Pfam" id="PF21722"/>
    </source>
</evidence>
<organism evidence="2 3">
    <name type="scientific">Mycobacterium phage CRB2</name>
    <dbReference type="NCBI Taxonomy" id="2483623"/>
    <lineage>
        <taxon>Viruses</taxon>
        <taxon>Duplodnaviria</taxon>
        <taxon>Heunggongvirae</taxon>
        <taxon>Uroviricota</taxon>
        <taxon>Caudoviricetes</taxon>
        <taxon>Bclasvirinae</taxon>
        <taxon>Quesadillavirus</taxon>
        <taxon>Quesadillavirus CRB2</taxon>
    </lineage>
</organism>
<dbReference type="Pfam" id="PF21722">
    <property type="entry name" value="Gly_rich_2"/>
    <property type="match status" value="1"/>
</dbReference>
<dbReference type="EMBL" id="MK059749">
    <property type="protein sequence ID" value="AYP70020.1"/>
    <property type="molecule type" value="Genomic_DNA"/>
</dbReference>
<feature type="domain" description="Glycine-rich" evidence="1">
    <location>
        <begin position="216"/>
        <end position="400"/>
    </location>
</feature>
<name>A0A455LSD9_9CAUD</name>
<keyword evidence="3" id="KW-1185">Reference proteome</keyword>
<protein>
    <recommendedName>
        <fullName evidence="1">Glycine-rich domain-containing protein</fullName>
    </recommendedName>
</protein>
<evidence type="ECO:0000313" key="3">
    <source>
        <dbReference type="Proteomes" id="UP000292006"/>
    </source>
</evidence>
<dbReference type="InterPro" id="IPR049304">
    <property type="entry name" value="Gly_rich_dom"/>
</dbReference>
<reference evidence="2 3" key="1">
    <citation type="journal article" date="2019" name="PLoS ONE">
        <title>Mycobacteriophage CRB2 defines a new subcluster in mycobacteriophage classification.</title>
        <authorList>
            <person name="Suarez C.A."/>
            <person name="Franceschelli J.J."/>
            <person name="Morbidoni H.R."/>
        </authorList>
    </citation>
    <scope>NUCLEOTIDE SEQUENCE [LARGE SCALE GENOMIC DNA]</scope>
</reference>
<accession>A0A455LSD9</accession>
<proteinExistence type="predicted"/>
<evidence type="ECO:0000313" key="2">
    <source>
        <dbReference type="EMBL" id="AYP70020.1"/>
    </source>
</evidence>
<sequence length="402" mass="40547">MPWYPERPSPGQLILPPPGWHPEPAPEEFHVKPPPGWWAVIALDTALTVHWIEEMELEFIKAVGLEVLYLTTDRQLALTKLGMLSLERNIEATTALEMHGVYALGIALSITLQKSLAMLKIAPVTLSQAFNLTPNLVLGNIKTIDVSRALAVTPALAMTPIQMMSLPKALTVTPSLGLGAFLSEAFSQTIAATRGLAFGFPPTAEVTDTYGTTGTTGGQNFTHTVRRWSNFNDLVLMGGGGGGQGSGCCGFNGDGAGAGAWATITIVRGPVTDASGNLAWSVINWPVAIGGGGDGGALGLGAIPGSPGASGGASTMTIAGMGTLSAAGGSAGFLAGNMQGGTATPNPLVLNGQNYAAGVGGAGSSAAGGWPGGGGAGAKGGLFSGNKAGPGGRGRGWVRSYQ</sequence>
<gene>
    <name evidence="2" type="ORF">CRB2_34</name>
</gene>
<dbReference type="Proteomes" id="UP000292006">
    <property type="component" value="Segment"/>
</dbReference>